<keyword evidence="3" id="KW-1185">Reference proteome</keyword>
<proteinExistence type="predicted"/>
<gene>
    <name evidence="2" type="ORF">GCM10009754_75620</name>
</gene>
<protein>
    <submittedName>
        <fullName evidence="2">Uncharacterized protein</fullName>
    </submittedName>
</protein>
<organism evidence="2 3">
    <name type="scientific">Amycolatopsis minnesotensis</name>
    <dbReference type="NCBI Taxonomy" id="337894"/>
    <lineage>
        <taxon>Bacteria</taxon>
        <taxon>Bacillati</taxon>
        <taxon>Actinomycetota</taxon>
        <taxon>Actinomycetes</taxon>
        <taxon>Pseudonocardiales</taxon>
        <taxon>Pseudonocardiaceae</taxon>
        <taxon>Amycolatopsis</taxon>
    </lineage>
</organism>
<dbReference type="RefSeq" id="WP_344430009.1">
    <property type="nucleotide sequence ID" value="NZ_BAAANN010000044.1"/>
</dbReference>
<reference evidence="2 3" key="1">
    <citation type="journal article" date="2019" name="Int. J. Syst. Evol. Microbiol.">
        <title>The Global Catalogue of Microorganisms (GCM) 10K type strain sequencing project: providing services to taxonomists for standard genome sequencing and annotation.</title>
        <authorList>
            <consortium name="The Broad Institute Genomics Platform"/>
            <consortium name="The Broad Institute Genome Sequencing Center for Infectious Disease"/>
            <person name="Wu L."/>
            <person name="Ma J."/>
        </authorList>
    </citation>
    <scope>NUCLEOTIDE SEQUENCE [LARGE SCALE GENOMIC DNA]</scope>
    <source>
        <strain evidence="2 3">JCM 14545</strain>
    </source>
</reference>
<dbReference type="Proteomes" id="UP001501116">
    <property type="component" value="Unassembled WGS sequence"/>
</dbReference>
<dbReference type="EMBL" id="BAAANN010000044">
    <property type="protein sequence ID" value="GAA1986547.1"/>
    <property type="molecule type" value="Genomic_DNA"/>
</dbReference>
<name>A0ABN2SGY9_9PSEU</name>
<accession>A0ABN2SGY9</accession>
<feature type="region of interest" description="Disordered" evidence="1">
    <location>
        <begin position="105"/>
        <end position="126"/>
    </location>
</feature>
<comment type="caution">
    <text evidence="2">The sequence shown here is derived from an EMBL/GenBank/DDBJ whole genome shotgun (WGS) entry which is preliminary data.</text>
</comment>
<evidence type="ECO:0000313" key="2">
    <source>
        <dbReference type="EMBL" id="GAA1986547.1"/>
    </source>
</evidence>
<evidence type="ECO:0000313" key="3">
    <source>
        <dbReference type="Proteomes" id="UP001501116"/>
    </source>
</evidence>
<evidence type="ECO:0000256" key="1">
    <source>
        <dbReference type="SAM" id="MobiDB-lite"/>
    </source>
</evidence>
<sequence length="126" mass="13155">MSTRIPGLDLADTDLAVCTGLDAPHAFYDVLAEAFYAVGTADPAAALALMRDHAEDHGAPYPTTADMGAFGVRHFAYTHPAAPGDTCVAVVDEHAPGAFPALIWRPHEQPPTGVGRPVADTTGGYR</sequence>